<evidence type="ECO:0000313" key="2">
    <source>
        <dbReference type="EMBL" id="KZN00965.1"/>
    </source>
</evidence>
<accession>A0A161WQL3</accession>
<organism evidence="2">
    <name type="scientific">Daucus carota subsp. sativus</name>
    <name type="common">Carrot</name>
    <dbReference type="NCBI Taxonomy" id="79200"/>
    <lineage>
        <taxon>Eukaryota</taxon>
        <taxon>Viridiplantae</taxon>
        <taxon>Streptophyta</taxon>
        <taxon>Embryophyta</taxon>
        <taxon>Tracheophyta</taxon>
        <taxon>Spermatophyta</taxon>
        <taxon>Magnoliopsida</taxon>
        <taxon>eudicotyledons</taxon>
        <taxon>Gunneridae</taxon>
        <taxon>Pentapetalae</taxon>
        <taxon>asterids</taxon>
        <taxon>campanulids</taxon>
        <taxon>Apiales</taxon>
        <taxon>Apiaceae</taxon>
        <taxon>Apioideae</taxon>
        <taxon>Scandiceae</taxon>
        <taxon>Daucinae</taxon>
        <taxon>Daucus</taxon>
        <taxon>Daucus sect. Daucus</taxon>
    </lineage>
</organism>
<reference evidence="2" key="1">
    <citation type="journal article" date="2016" name="Nat. Genet.">
        <title>A high-quality carrot genome assembly provides new insights into carotenoid accumulation and asterid genome evolution.</title>
        <authorList>
            <person name="Iorizzo M."/>
            <person name="Ellison S."/>
            <person name="Senalik D."/>
            <person name="Zeng P."/>
            <person name="Satapoomin P."/>
            <person name="Huang J."/>
            <person name="Bowman M."/>
            <person name="Iovene M."/>
            <person name="Sanseverino W."/>
            <person name="Cavagnaro P."/>
            <person name="Yildiz M."/>
            <person name="Macko-Podgorni A."/>
            <person name="Moranska E."/>
            <person name="Grzebelus E."/>
            <person name="Grzebelus D."/>
            <person name="Ashrafi H."/>
            <person name="Zheng Z."/>
            <person name="Cheng S."/>
            <person name="Spooner D."/>
            <person name="Van Deynze A."/>
            <person name="Simon P."/>
        </authorList>
    </citation>
    <scope>NUCLEOTIDE SEQUENCE [LARGE SCALE GENOMIC DNA]</scope>
    <source>
        <tissue evidence="2">Leaf</tissue>
    </source>
</reference>
<feature type="signal peptide" evidence="1">
    <location>
        <begin position="1"/>
        <end position="20"/>
    </location>
</feature>
<keyword evidence="1" id="KW-0732">Signal</keyword>
<dbReference type="Proteomes" id="UP000077755">
    <property type="component" value="Chromosome 3"/>
</dbReference>
<reference evidence="3" key="2">
    <citation type="submission" date="2022-03" db="EMBL/GenBank/DDBJ databases">
        <title>Draft title - Genomic analysis of global carrot germplasm unveils the trajectory of domestication and the origin of high carotenoid orange carrot.</title>
        <authorList>
            <person name="Iorizzo M."/>
            <person name="Ellison S."/>
            <person name="Senalik D."/>
            <person name="Macko-Podgorni A."/>
            <person name="Grzebelus D."/>
            <person name="Bostan H."/>
            <person name="Rolling W."/>
            <person name="Curaba J."/>
            <person name="Simon P."/>
        </authorList>
    </citation>
    <scope>NUCLEOTIDE SEQUENCE</scope>
    <source>
        <tissue evidence="3">Leaf</tissue>
    </source>
</reference>
<protein>
    <recommendedName>
        <fullName evidence="5">Secreted protein</fullName>
    </recommendedName>
</protein>
<dbReference type="AlphaFoldDB" id="A0A161WQL3"/>
<gene>
    <name evidence="2" type="ORF">DCAR_009719</name>
    <name evidence="3" type="ORF">DCAR_0310974</name>
</gene>
<evidence type="ECO:0000313" key="3">
    <source>
        <dbReference type="EMBL" id="WOG91724.1"/>
    </source>
</evidence>
<evidence type="ECO:0008006" key="5">
    <source>
        <dbReference type="Google" id="ProtNLM"/>
    </source>
</evidence>
<feature type="chain" id="PRO_5007829194" description="Secreted protein" evidence="1">
    <location>
        <begin position="21"/>
        <end position="87"/>
    </location>
</feature>
<dbReference type="EMBL" id="LNRQ01000003">
    <property type="protein sequence ID" value="KZN00965.1"/>
    <property type="molecule type" value="Genomic_DNA"/>
</dbReference>
<dbReference type="EMBL" id="CP093345">
    <property type="protein sequence ID" value="WOG91724.1"/>
    <property type="molecule type" value="Genomic_DNA"/>
</dbReference>
<proteinExistence type="predicted"/>
<name>A0A161WQL3_DAUCS</name>
<evidence type="ECO:0000256" key="1">
    <source>
        <dbReference type="SAM" id="SignalP"/>
    </source>
</evidence>
<sequence>MELDRMSYLNLFWLVSSSVALVLNNKNGHHRSMKFGLLACFRDSLHADSDTSFCSGEIWKEKYAGQERRNHVINKSIRQVMFFNSWV</sequence>
<dbReference type="Gramene" id="KZN00965">
    <property type="protein sequence ID" value="KZN00965"/>
    <property type="gene ID" value="DCAR_009719"/>
</dbReference>
<keyword evidence="4" id="KW-1185">Reference proteome</keyword>
<evidence type="ECO:0000313" key="4">
    <source>
        <dbReference type="Proteomes" id="UP000077755"/>
    </source>
</evidence>